<evidence type="ECO:0000313" key="1">
    <source>
        <dbReference type="EMBL" id="QDG73519.1"/>
    </source>
</evidence>
<sequence>MHKYFSVSTGGFYIEALRAAYDAAGTWPADALPVTPADEAMLREAICAGATIRKKSGGKWSIAARPAPSFAVLAAPYLASVRQVRDAILNRLAGIGFAAVASGDTDTVQAIVQARTGLLDITICEAVAAAHDLDALQAAVGAEYQRIADTLPDEARRAFADAGITLTPNVAPAVTP</sequence>
<dbReference type="OrthoDB" id="8708464at2"/>
<keyword evidence="2" id="KW-1185">Reference proteome</keyword>
<organism evidence="1 2">
    <name type="scientific">Janthinobacterium tructae</name>
    <dbReference type="NCBI Taxonomy" id="2590869"/>
    <lineage>
        <taxon>Bacteria</taxon>
        <taxon>Pseudomonadati</taxon>
        <taxon>Pseudomonadota</taxon>
        <taxon>Betaproteobacteria</taxon>
        <taxon>Burkholderiales</taxon>
        <taxon>Oxalobacteraceae</taxon>
        <taxon>Janthinobacterium</taxon>
    </lineage>
</organism>
<dbReference type="AlphaFoldDB" id="A0A4Y6RKQ6"/>
<reference evidence="1 2" key="1">
    <citation type="submission" date="2019-06" db="EMBL/GenBank/DDBJ databases">
        <title>Complete genome sequence of Janthinobacterium sp. SNU WT3 isolated from diseased rainbow trout.</title>
        <authorList>
            <person name="Oh W.T."/>
            <person name="Park S.C."/>
        </authorList>
    </citation>
    <scope>NUCLEOTIDE SEQUENCE [LARGE SCALE GENOMIC DNA]</scope>
    <source>
        <strain evidence="1 2">SNU WT3</strain>
    </source>
</reference>
<proteinExistence type="predicted"/>
<dbReference type="Proteomes" id="UP000316665">
    <property type="component" value="Chromosome"/>
</dbReference>
<evidence type="ECO:0000313" key="2">
    <source>
        <dbReference type="Proteomes" id="UP000316665"/>
    </source>
</evidence>
<gene>
    <name evidence="1" type="ORF">FJQ89_26145</name>
</gene>
<dbReference type="KEGG" id="jas:FJQ89_26145"/>
<accession>A0A4Y6RKQ6</accession>
<name>A0A4Y6RKQ6_9BURK</name>
<dbReference type="RefSeq" id="WP_141172288.1">
    <property type="nucleotide sequence ID" value="NZ_CP041185.1"/>
</dbReference>
<dbReference type="EMBL" id="CP041185">
    <property type="protein sequence ID" value="QDG73519.1"/>
    <property type="molecule type" value="Genomic_DNA"/>
</dbReference>
<protein>
    <submittedName>
        <fullName evidence="1">Uncharacterized protein</fullName>
    </submittedName>
</protein>